<dbReference type="PANTHER" id="PTHR43798:SF33">
    <property type="entry name" value="HYDROLASE, PUTATIVE (AFU_ORTHOLOGUE AFUA_2G14860)-RELATED"/>
    <property type="match status" value="1"/>
</dbReference>
<accession>A0A8H5XMR3</accession>
<dbReference type="AlphaFoldDB" id="A0A8H5XMR3"/>
<dbReference type="Proteomes" id="UP000544331">
    <property type="component" value="Unassembled WGS sequence"/>
</dbReference>
<evidence type="ECO:0000259" key="1">
    <source>
        <dbReference type="Pfam" id="PF00561"/>
    </source>
</evidence>
<sequence>MDSQTFSYTVPSGSTLHYLQSGNPTGVLVICLHGLGGSTATYEPLLPFIPKRFRTILVDFPGHGKSPLPPHNTISIGDHVSHLDHLIAHLQGDDQKAVKPKLLLIGHSLGAAVAMQYAAQAPDLVAGLVLIAPIQSGAKIPPFRERMLELAANTRNHGISFAADLAVQTNFPTNDQLLINATHRKVVRSIVASTDPEGYAQTCEAIVGLDHENPDYRKIICPALLIAGDGDIISPVARSQGLKDQLGGESSVKVVNSGHQVILEDVETVASSVLGLLDRANV</sequence>
<dbReference type="InterPro" id="IPR029058">
    <property type="entry name" value="AB_hydrolase_fold"/>
</dbReference>
<dbReference type="GO" id="GO:0046464">
    <property type="term" value="P:acylglycerol catabolic process"/>
    <property type="evidence" value="ECO:0007669"/>
    <property type="project" value="TreeGrafter"/>
</dbReference>
<gene>
    <name evidence="2" type="ORF">FMUND_15744</name>
</gene>
<comment type="caution">
    <text evidence="2">The sequence shown here is derived from an EMBL/GenBank/DDBJ whole genome shotgun (WGS) entry which is preliminary data.</text>
</comment>
<evidence type="ECO:0000313" key="3">
    <source>
        <dbReference type="Proteomes" id="UP000544331"/>
    </source>
</evidence>
<proteinExistence type="predicted"/>
<dbReference type="PRINTS" id="PR00111">
    <property type="entry name" value="ABHYDROLASE"/>
</dbReference>
<dbReference type="Gene3D" id="3.40.50.1820">
    <property type="entry name" value="alpha/beta hydrolase"/>
    <property type="match status" value="1"/>
</dbReference>
<dbReference type="Pfam" id="PF00561">
    <property type="entry name" value="Abhydrolase_1"/>
    <property type="match status" value="1"/>
</dbReference>
<dbReference type="SUPFAM" id="SSF53474">
    <property type="entry name" value="alpha/beta-Hydrolases"/>
    <property type="match status" value="1"/>
</dbReference>
<feature type="domain" description="AB hydrolase-1" evidence="1">
    <location>
        <begin position="28"/>
        <end position="265"/>
    </location>
</feature>
<protein>
    <submittedName>
        <fullName evidence="2">Alpha beta hydrolase fold family</fullName>
    </submittedName>
</protein>
<dbReference type="InterPro" id="IPR050266">
    <property type="entry name" value="AB_hydrolase_sf"/>
</dbReference>
<keyword evidence="3" id="KW-1185">Reference proteome</keyword>
<organism evidence="2 3">
    <name type="scientific">Fusarium mundagurra</name>
    <dbReference type="NCBI Taxonomy" id="1567541"/>
    <lineage>
        <taxon>Eukaryota</taxon>
        <taxon>Fungi</taxon>
        <taxon>Dikarya</taxon>
        <taxon>Ascomycota</taxon>
        <taxon>Pezizomycotina</taxon>
        <taxon>Sordariomycetes</taxon>
        <taxon>Hypocreomycetidae</taxon>
        <taxon>Hypocreales</taxon>
        <taxon>Nectriaceae</taxon>
        <taxon>Fusarium</taxon>
        <taxon>Fusarium fujikuroi species complex</taxon>
    </lineage>
</organism>
<name>A0A8H5XMR3_9HYPO</name>
<dbReference type="EMBL" id="JAAOAN010001238">
    <property type="protein sequence ID" value="KAF5696250.1"/>
    <property type="molecule type" value="Genomic_DNA"/>
</dbReference>
<dbReference type="PANTHER" id="PTHR43798">
    <property type="entry name" value="MONOACYLGLYCEROL LIPASE"/>
    <property type="match status" value="1"/>
</dbReference>
<keyword evidence="2" id="KW-0378">Hydrolase</keyword>
<dbReference type="InterPro" id="IPR000073">
    <property type="entry name" value="AB_hydrolase_1"/>
</dbReference>
<reference evidence="2 3" key="1">
    <citation type="submission" date="2020-05" db="EMBL/GenBank/DDBJ databases">
        <title>Identification and distribution of gene clusters putatively required for synthesis of sphingolipid metabolism inhibitors in phylogenetically diverse species of the filamentous fungus Fusarium.</title>
        <authorList>
            <person name="Kim H.-S."/>
            <person name="Busman M."/>
            <person name="Brown D.W."/>
            <person name="Divon H."/>
            <person name="Uhlig S."/>
            <person name="Proctor R.H."/>
        </authorList>
    </citation>
    <scope>NUCLEOTIDE SEQUENCE [LARGE SCALE GENOMIC DNA]</scope>
    <source>
        <strain evidence="2 3">NRRL 66235</strain>
    </source>
</reference>
<evidence type="ECO:0000313" key="2">
    <source>
        <dbReference type="EMBL" id="KAF5696250.1"/>
    </source>
</evidence>
<dbReference type="GO" id="GO:0016020">
    <property type="term" value="C:membrane"/>
    <property type="evidence" value="ECO:0007669"/>
    <property type="project" value="TreeGrafter"/>
</dbReference>
<dbReference type="OrthoDB" id="2498029at2759"/>
<dbReference type="GO" id="GO:0047372">
    <property type="term" value="F:monoacylglycerol lipase activity"/>
    <property type="evidence" value="ECO:0007669"/>
    <property type="project" value="TreeGrafter"/>
</dbReference>